<gene>
    <name evidence="2" type="primary">yycJ</name>
    <name evidence="2" type="ORF">Pla163_24450</name>
</gene>
<dbReference type="AlphaFoldDB" id="A0A518D1G5"/>
<evidence type="ECO:0000313" key="3">
    <source>
        <dbReference type="Proteomes" id="UP000319342"/>
    </source>
</evidence>
<proteinExistence type="predicted"/>
<feature type="domain" description="Metallo-beta-lactamase" evidence="1">
    <location>
        <begin position="11"/>
        <end position="193"/>
    </location>
</feature>
<evidence type="ECO:0000259" key="1">
    <source>
        <dbReference type="SMART" id="SM00849"/>
    </source>
</evidence>
<dbReference type="OrthoDB" id="9781189at2"/>
<keyword evidence="2" id="KW-0378">Hydrolase</keyword>
<sequence length="261" mass="27830">MHLQVLSSGSGGNSILVRHGDACVLIDAGLPAVDMDARLEAARIGLGGIHMIAVTHGHLDHTRSAGILARRWRIPVACAPAIQSNAAVRRSKNLATFSPTQPVVVDAGAGSPPLELHAVVIPHDASPTYAIRIEAGEKRAVVVTDMGRPDEDVARQLAGADLLYLEFNYDERMLANGPYPAKLKHRIRSGGGHLSNEQSASMLRWLASERLHTLVLGHLSEKNNTPELALTTARATLSELGLEHVEVHVAEQDAVGPNLAV</sequence>
<dbReference type="EMBL" id="CP036290">
    <property type="protein sequence ID" value="QDU85317.1"/>
    <property type="molecule type" value="Genomic_DNA"/>
</dbReference>
<dbReference type="EC" id="3.-.-.-" evidence="2"/>
<dbReference type="PANTHER" id="PTHR47619">
    <property type="entry name" value="METALLO-HYDROLASE YYCJ-RELATED"/>
    <property type="match status" value="1"/>
</dbReference>
<name>A0A518D1G5_9BACT</name>
<dbReference type="InterPro" id="IPR036866">
    <property type="entry name" value="RibonucZ/Hydroxyglut_hydro"/>
</dbReference>
<reference evidence="2 3" key="1">
    <citation type="submission" date="2019-02" db="EMBL/GenBank/DDBJ databases">
        <title>Deep-cultivation of Planctomycetes and their phenomic and genomic characterization uncovers novel biology.</title>
        <authorList>
            <person name="Wiegand S."/>
            <person name="Jogler M."/>
            <person name="Boedeker C."/>
            <person name="Pinto D."/>
            <person name="Vollmers J."/>
            <person name="Rivas-Marin E."/>
            <person name="Kohn T."/>
            <person name="Peeters S.H."/>
            <person name="Heuer A."/>
            <person name="Rast P."/>
            <person name="Oberbeckmann S."/>
            <person name="Bunk B."/>
            <person name="Jeske O."/>
            <person name="Meyerdierks A."/>
            <person name="Storesund J.E."/>
            <person name="Kallscheuer N."/>
            <person name="Luecker S."/>
            <person name="Lage O.M."/>
            <person name="Pohl T."/>
            <person name="Merkel B.J."/>
            <person name="Hornburger P."/>
            <person name="Mueller R.-W."/>
            <person name="Bruemmer F."/>
            <person name="Labrenz M."/>
            <person name="Spormann A.M."/>
            <person name="Op den Camp H."/>
            <person name="Overmann J."/>
            <person name="Amann R."/>
            <person name="Jetten M.S.M."/>
            <person name="Mascher T."/>
            <person name="Medema M.H."/>
            <person name="Devos D.P."/>
            <person name="Kaster A.-K."/>
            <person name="Ovreas L."/>
            <person name="Rohde M."/>
            <person name="Galperin M.Y."/>
            <person name="Jogler C."/>
        </authorList>
    </citation>
    <scope>NUCLEOTIDE SEQUENCE [LARGE SCALE GENOMIC DNA]</scope>
    <source>
        <strain evidence="2 3">Pla163</strain>
    </source>
</reference>
<dbReference type="InterPro" id="IPR001279">
    <property type="entry name" value="Metallo-B-lactamas"/>
</dbReference>
<dbReference type="SMART" id="SM00849">
    <property type="entry name" value="Lactamase_B"/>
    <property type="match status" value="1"/>
</dbReference>
<protein>
    <submittedName>
        <fullName evidence="2">Metallo-hydrolase YycJ</fullName>
        <ecNumber evidence="2">3.-.-.-</ecNumber>
    </submittedName>
</protein>
<organism evidence="2 3">
    <name type="scientific">Rohdeia mirabilis</name>
    <dbReference type="NCBI Taxonomy" id="2528008"/>
    <lineage>
        <taxon>Bacteria</taxon>
        <taxon>Pseudomonadati</taxon>
        <taxon>Planctomycetota</taxon>
        <taxon>Planctomycetia</taxon>
        <taxon>Planctomycetia incertae sedis</taxon>
        <taxon>Rohdeia</taxon>
    </lineage>
</organism>
<dbReference type="Pfam" id="PF00753">
    <property type="entry name" value="Lactamase_B"/>
    <property type="match status" value="1"/>
</dbReference>
<dbReference type="InterPro" id="IPR052533">
    <property type="entry name" value="WalJ/YycJ-like"/>
</dbReference>
<dbReference type="Gene3D" id="3.60.15.10">
    <property type="entry name" value="Ribonuclease Z/Hydroxyacylglutathione hydrolase-like"/>
    <property type="match status" value="1"/>
</dbReference>
<dbReference type="RefSeq" id="WP_145188443.1">
    <property type="nucleotide sequence ID" value="NZ_CP036290.1"/>
</dbReference>
<dbReference type="GO" id="GO:0016787">
    <property type="term" value="F:hydrolase activity"/>
    <property type="evidence" value="ECO:0007669"/>
    <property type="project" value="UniProtKB-KW"/>
</dbReference>
<keyword evidence="3" id="KW-1185">Reference proteome</keyword>
<evidence type="ECO:0000313" key="2">
    <source>
        <dbReference type="EMBL" id="QDU85317.1"/>
    </source>
</evidence>
<dbReference type="SUPFAM" id="SSF56281">
    <property type="entry name" value="Metallo-hydrolase/oxidoreductase"/>
    <property type="match status" value="1"/>
</dbReference>
<accession>A0A518D1G5</accession>
<dbReference type="Proteomes" id="UP000319342">
    <property type="component" value="Chromosome"/>
</dbReference>
<dbReference type="PANTHER" id="PTHR47619:SF1">
    <property type="entry name" value="EXODEOXYRIBONUCLEASE WALJ"/>
    <property type="match status" value="1"/>
</dbReference>